<reference evidence="2" key="2">
    <citation type="submission" date="2020-09" db="EMBL/GenBank/DDBJ databases">
        <authorList>
            <person name="Sun Q."/>
            <person name="Ohkuma M."/>
        </authorList>
    </citation>
    <scope>NUCLEOTIDE SEQUENCE</scope>
    <source>
        <strain evidence="2">JCM 3091</strain>
    </source>
</reference>
<evidence type="ECO:0000256" key="1">
    <source>
        <dbReference type="SAM" id="MobiDB-lite"/>
    </source>
</evidence>
<sequence length="293" mass="31834">MAEACVVSLAGDTATEAALRIAIPLLAVGQWWLGMTADGTTEELGRTSWRWTPRRLLLAVGAIEPGARDAVSVDRDRLVARMTRIEYQRRHADPKTARRYGRRLARLSLTADDEVIAEVRRRVDRATWWQHPAELDAATQDIADQAVTALRAGLARARTWVDNRQHTATAADTTRDTAPDTGPDIGPGTGADTTEDIRPDTSADIAQDTPPDAAVDMARGSAADSGADRPRDVPRTSERTSPTAVRVARLVKRRPGIKQKDAAAALGVSLKTVQRHWPKQVNGRPVPDLTQVG</sequence>
<reference evidence="2" key="1">
    <citation type="journal article" date="2014" name="Int. J. Syst. Evol. Microbiol.">
        <title>Complete genome sequence of Corynebacterium casei LMG S-19264T (=DSM 44701T), isolated from a smear-ripened cheese.</title>
        <authorList>
            <consortium name="US DOE Joint Genome Institute (JGI-PGF)"/>
            <person name="Walter F."/>
            <person name="Albersmeier A."/>
            <person name="Kalinowski J."/>
            <person name="Ruckert C."/>
        </authorList>
    </citation>
    <scope>NUCLEOTIDE SEQUENCE</scope>
    <source>
        <strain evidence="2">JCM 3091</strain>
    </source>
</reference>
<protein>
    <submittedName>
        <fullName evidence="2">Uncharacterized protein</fullName>
    </submittedName>
</protein>
<feature type="compositionally biased region" description="Low complexity" evidence="1">
    <location>
        <begin position="179"/>
        <end position="192"/>
    </location>
</feature>
<proteinExistence type="predicted"/>
<evidence type="ECO:0000313" key="2">
    <source>
        <dbReference type="EMBL" id="GGK11450.1"/>
    </source>
</evidence>
<comment type="caution">
    <text evidence="2">The sequence shown here is derived from an EMBL/GenBank/DDBJ whole genome shotgun (WGS) entry which is preliminary data.</text>
</comment>
<feature type="region of interest" description="Disordered" evidence="1">
    <location>
        <begin position="165"/>
        <end position="244"/>
    </location>
</feature>
<feature type="compositionally biased region" description="Basic and acidic residues" evidence="1">
    <location>
        <begin position="226"/>
        <end position="238"/>
    </location>
</feature>
<dbReference type="Proteomes" id="UP000662200">
    <property type="component" value="Unassembled WGS sequence"/>
</dbReference>
<name>A0A8J3FDJ1_9ACTN</name>
<organism evidence="2 3">
    <name type="scientific">Pilimelia terevasa</name>
    <dbReference type="NCBI Taxonomy" id="53372"/>
    <lineage>
        <taxon>Bacteria</taxon>
        <taxon>Bacillati</taxon>
        <taxon>Actinomycetota</taxon>
        <taxon>Actinomycetes</taxon>
        <taxon>Micromonosporales</taxon>
        <taxon>Micromonosporaceae</taxon>
        <taxon>Pilimelia</taxon>
    </lineage>
</organism>
<dbReference type="EMBL" id="BMQC01000001">
    <property type="protein sequence ID" value="GGK11450.1"/>
    <property type="molecule type" value="Genomic_DNA"/>
</dbReference>
<accession>A0A8J3FDJ1</accession>
<evidence type="ECO:0000313" key="3">
    <source>
        <dbReference type="Proteomes" id="UP000662200"/>
    </source>
</evidence>
<dbReference type="AlphaFoldDB" id="A0A8J3FDJ1"/>
<keyword evidence="3" id="KW-1185">Reference proteome</keyword>
<gene>
    <name evidence="2" type="ORF">GCM10010124_00100</name>
</gene>